<reference evidence="3" key="1">
    <citation type="submission" date="2014-01" db="EMBL/GenBank/DDBJ databases">
        <authorList>
            <person name="Brown-Elliot B."/>
            <person name="Wallace R."/>
            <person name="Lenaerts A."/>
            <person name="Ordway D."/>
            <person name="DeGroote M.A."/>
            <person name="Parker T."/>
            <person name="Sizemore C."/>
            <person name="Tallon L.J."/>
            <person name="Sadzewicz L.K."/>
            <person name="Sengamalay N."/>
            <person name="Fraser C.M."/>
            <person name="Hine E."/>
            <person name="Shefchek K.A."/>
            <person name="Das S.P."/>
            <person name="Tettelin H."/>
        </authorList>
    </citation>
    <scope>NUCLEOTIDE SEQUENCE [LARGE SCALE GENOMIC DNA]</scope>
    <source>
        <strain evidence="3">4042</strain>
    </source>
</reference>
<dbReference type="PANTHER" id="PTHR43352:SF1">
    <property type="entry name" value="ANTHRANILATE--COA LIGASE"/>
    <property type="match status" value="1"/>
</dbReference>
<dbReference type="InterPro" id="IPR025110">
    <property type="entry name" value="AMP-bd_C"/>
</dbReference>
<dbReference type="InterPro" id="IPR045851">
    <property type="entry name" value="AMP-bd_C_sf"/>
</dbReference>
<dbReference type="GO" id="GO:0016878">
    <property type="term" value="F:acid-thiol ligase activity"/>
    <property type="evidence" value="ECO:0007669"/>
    <property type="project" value="TreeGrafter"/>
</dbReference>
<dbReference type="SUPFAM" id="SSF56801">
    <property type="entry name" value="Acetyl-CoA synthetase-like"/>
    <property type="match status" value="1"/>
</dbReference>
<organism evidence="3">
    <name type="scientific">Mycobacterium xenopi 4042</name>
    <dbReference type="NCBI Taxonomy" id="1299334"/>
    <lineage>
        <taxon>Bacteria</taxon>
        <taxon>Bacillati</taxon>
        <taxon>Actinomycetota</taxon>
        <taxon>Actinomycetes</taxon>
        <taxon>Mycobacteriales</taxon>
        <taxon>Mycobacteriaceae</taxon>
        <taxon>Mycobacterium</taxon>
    </lineage>
</organism>
<dbReference type="GO" id="GO:0044550">
    <property type="term" value="P:secondary metabolite biosynthetic process"/>
    <property type="evidence" value="ECO:0007669"/>
    <property type="project" value="TreeGrafter"/>
</dbReference>
<dbReference type="EMBL" id="JAOB01000040">
    <property type="protein sequence ID" value="EUA43893.1"/>
    <property type="molecule type" value="Genomic_DNA"/>
</dbReference>
<dbReference type="PATRIC" id="fig|1299334.3.peg.3870"/>
<sequence length="97" mass="10934">MNIYPQETENLLVTHPKVLDAAVFGIPDEEMGQSVKAVVQTVDPADATDQFAGELLAWLRDRLAHYKCPRSISFEAQLPRTETGKLFKRELVEKYSA</sequence>
<feature type="domain" description="AMP-binding enzyme C-terminal" evidence="2">
    <location>
        <begin position="7"/>
        <end position="85"/>
    </location>
</feature>
<accession>X8BKY9</accession>
<keyword evidence="1" id="KW-0436">Ligase</keyword>
<dbReference type="PANTHER" id="PTHR43352">
    <property type="entry name" value="ACETYL-COA SYNTHETASE"/>
    <property type="match status" value="1"/>
</dbReference>
<evidence type="ECO:0000256" key="1">
    <source>
        <dbReference type="ARBA" id="ARBA00022598"/>
    </source>
</evidence>
<name>X8BKY9_MYCXE</name>
<protein>
    <recommendedName>
        <fullName evidence="2">AMP-binding enzyme C-terminal domain-containing protein</fullName>
    </recommendedName>
</protein>
<gene>
    <name evidence="3" type="ORF">I553_8227</name>
</gene>
<dbReference type="Pfam" id="PF13193">
    <property type="entry name" value="AMP-binding_C"/>
    <property type="match status" value="1"/>
</dbReference>
<proteinExistence type="predicted"/>
<dbReference type="Gene3D" id="3.30.300.30">
    <property type="match status" value="1"/>
</dbReference>
<evidence type="ECO:0000313" key="3">
    <source>
        <dbReference type="EMBL" id="EUA43893.1"/>
    </source>
</evidence>
<dbReference type="AlphaFoldDB" id="X8BKY9"/>
<comment type="caution">
    <text evidence="3">The sequence shown here is derived from an EMBL/GenBank/DDBJ whole genome shotgun (WGS) entry which is preliminary data.</text>
</comment>
<evidence type="ECO:0000259" key="2">
    <source>
        <dbReference type="Pfam" id="PF13193"/>
    </source>
</evidence>